<name>A0ABN3A944_9ACTN</name>
<keyword evidence="2" id="KW-0472">Membrane</keyword>
<reference evidence="3 4" key="1">
    <citation type="journal article" date="2019" name="Int. J. Syst. Evol. Microbiol.">
        <title>The Global Catalogue of Microorganisms (GCM) 10K type strain sequencing project: providing services to taxonomists for standard genome sequencing and annotation.</title>
        <authorList>
            <consortium name="The Broad Institute Genomics Platform"/>
            <consortium name="The Broad Institute Genome Sequencing Center for Infectious Disease"/>
            <person name="Wu L."/>
            <person name="Ma J."/>
        </authorList>
    </citation>
    <scope>NUCLEOTIDE SEQUENCE [LARGE SCALE GENOMIC DNA]</scope>
    <source>
        <strain evidence="3 4">JCM 16022</strain>
    </source>
</reference>
<evidence type="ECO:0000313" key="3">
    <source>
        <dbReference type="EMBL" id="GAA2156573.1"/>
    </source>
</evidence>
<feature type="region of interest" description="Disordered" evidence="1">
    <location>
        <begin position="1"/>
        <end position="22"/>
    </location>
</feature>
<dbReference type="Proteomes" id="UP001501771">
    <property type="component" value="Unassembled WGS sequence"/>
</dbReference>
<evidence type="ECO:0000313" key="4">
    <source>
        <dbReference type="Proteomes" id="UP001501771"/>
    </source>
</evidence>
<protein>
    <recommendedName>
        <fullName evidence="5">VIT family protein</fullName>
    </recommendedName>
</protein>
<gene>
    <name evidence="3" type="ORF">GCM10009844_44940</name>
</gene>
<feature type="transmembrane region" description="Helical" evidence="2">
    <location>
        <begin position="120"/>
        <end position="139"/>
    </location>
</feature>
<comment type="caution">
    <text evidence="3">The sequence shown here is derived from an EMBL/GenBank/DDBJ whole genome shotgun (WGS) entry which is preliminary data.</text>
</comment>
<evidence type="ECO:0000256" key="1">
    <source>
        <dbReference type="SAM" id="MobiDB-lite"/>
    </source>
</evidence>
<dbReference type="EMBL" id="BAAAQR010000020">
    <property type="protein sequence ID" value="GAA2156573.1"/>
    <property type="molecule type" value="Genomic_DNA"/>
</dbReference>
<keyword evidence="4" id="KW-1185">Reference proteome</keyword>
<feature type="transmembrane region" description="Helical" evidence="2">
    <location>
        <begin position="47"/>
        <end position="64"/>
    </location>
</feature>
<dbReference type="RefSeq" id="WP_344158157.1">
    <property type="nucleotide sequence ID" value="NZ_BAAAQR010000020.1"/>
</dbReference>
<feature type="transmembrane region" description="Helical" evidence="2">
    <location>
        <begin position="96"/>
        <end position="114"/>
    </location>
</feature>
<accession>A0ABN3A944</accession>
<keyword evidence="2" id="KW-1133">Transmembrane helix</keyword>
<feature type="transmembrane region" description="Helical" evidence="2">
    <location>
        <begin position="151"/>
        <end position="171"/>
    </location>
</feature>
<organism evidence="3 4">
    <name type="scientific">Nocardioides koreensis</name>
    <dbReference type="NCBI Taxonomy" id="433651"/>
    <lineage>
        <taxon>Bacteria</taxon>
        <taxon>Bacillati</taxon>
        <taxon>Actinomycetota</taxon>
        <taxon>Actinomycetes</taxon>
        <taxon>Propionibacteriales</taxon>
        <taxon>Nocardioidaceae</taxon>
        <taxon>Nocardioides</taxon>
    </lineage>
</organism>
<evidence type="ECO:0008006" key="5">
    <source>
        <dbReference type="Google" id="ProtNLM"/>
    </source>
</evidence>
<proteinExistence type="predicted"/>
<sequence>MAANGPSLPSRPPRASLTRDTEESTAAGIYGVIVSAAVMAASHERSAAAVTAAVLVTLVIYWGAERYARLVAERIHDGRRPTWQEIRRQLTTGWEMVSASILPLVVMTAAYQLGTGLDSAILAALVCSTVLLCLAGWQMGRSGQLTGLERVASAAVAGAFGLVMIALKTLLH</sequence>
<keyword evidence="2" id="KW-0812">Transmembrane</keyword>
<evidence type="ECO:0000256" key="2">
    <source>
        <dbReference type="SAM" id="Phobius"/>
    </source>
</evidence>